<dbReference type="GO" id="GO:0005829">
    <property type="term" value="C:cytosol"/>
    <property type="evidence" value="ECO:0007669"/>
    <property type="project" value="TreeGrafter"/>
</dbReference>
<sequence length="176" mass="19669">MPAELEKGRGRTRPFRWRRRARKLNRKRGKRPMSMSVQTDWKVIAFRLQEEEYALPVQYVRSIEKIQPITRVPGTAPYVKGVINLRGVVTPIIDLRERFGFAPEPYGEQTRMIIAAFGDIEVGLIVDAANDVLDIPAASIEPPEAIGAIGAAHICGVAKVEKRLLILLDLASVLSE</sequence>
<dbReference type="PATRIC" id="fig|1422.18.peg.2200"/>
<dbReference type="Gene3D" id="2.40.50.180">
    <property type="entry name" value="CheA-289, Domain 4"/>
    <property type="match status" value="1"/>
</dbReference>
<dbReference type="EMBL" id="LQYV01000152">
    <property type="protein sequence ID" value="KYD20341.1"/>
    <property type="molecule type" value="Genomic_DNA"/>
</dbReference>
<dbReference type="PANTHER" id="PTHR22617">
    <property type="entry name" value="CHEMOTAXIS SENSOR HISTIDINE KINASE-RELATED"/>
    <property type="match status" value="1"/>
</dbReference>
<evidence type="ECO:0000313" key="2">
    <source>
        <dbReference type="EMBL" id="KYD20341.1"/>
    </source>
</evidence>
<comment type="caution">
    <text evidence="2">The sequence shown here is derived from an EMBL/GenBank/DDBJ whole genome shotgun (WGS) entry which is preliminary data.</text>
</comment>
<dbReference type="SUPFAM" id="SSF50341">
    <property type="entry name" value="CheW-like"/>
    <property type="match status" value="1"/>
</dbReference>
<dbReference type="InterPro" id="IPR039315">
    <property type="entry name" value="CheW"/>
</dbReference>
<reference evidence="2 3" key="1">
    <citation type="submission" date="2016-01" db="EMBL/GenBank/DDBJ databases">
        <title>Draft Genome Sequences of Seven Thermophilic Sporeformers Isolated from Foods.</title>
        <authorList>
            <person name="Berendsen E.M."/>
            <person name="Wells-Bennik M.H."/>
            <person name="Krawcyk A.O."/>
            <person name="De Jong A."/>
            <person name="Holsappel S."/>
            <person name="Eijlander R.T."/>
            <person name="Kuipers O.P."/>
        </authorList>
    </citation>
    <scope>NUCLEOTIDE SEQUENCE [LARGE SCALE GENOMIC DNA]</scope>
    <source>
        <strain evidence="2 3">B4109</strain>
    </source>
</reference>
<name>A0A150M7K3_GEOSE</name>
<protein>
    <recommendedName>
        <fullName evidence="1">CheW-like domain-containing protein</fullName>
    </recommendedName>
</protein>
<dbReference type="Pfam" id="PF01584">
    <property type="entry name" value="CheW"/>
    <property type="match status" value="1"/>
</dbReference>
<organism evidence="2 3">
    <name type="scientific">Geobacillus stearothermophilus</name>
    <name type="common">Bacillus stearothermophilus</name>
    <dbReference type="NCBI Taxonomy" id="1422"/>
    <lineage>
        <taxon>Bacteria</taxon>
        <taxon>Bacillati</taxon>
        <taxon>Bacillota</taxon>
        <taxon>Bacilli</taxon>
        <taxon>Bacillales</taxon>
        <taxon>Anoxybacillaceae</taxon>
        <taxon>Geobacillus</taxon>
    </lineage>
</organism>
<gene>
    <name evidence="2" type="ORF">B4109_1047</name>
</gene>
<dbReference type="GO" id="GO:0006935">
    <property type="term" value="P:chemotaxis"/>
    <property type="evidence" value="ECO:0007669"/>
    <property type="project" value="InterPro"/>
</dbReference>
<dbReference type="SMART" id="SM00260">
    <property type="entry name" value="CheW"/>
    <property type="match status" value="1"/>
</dbReference>
<evidence type="ECO:0000313" key="3">
    <source>
        <dbReference type="Proteomes" id="UP000075424"/>
    </source>
</evidence>
<evidence type="ECO:0000259" key="1">
    <source>
        <dbReference type="PROSITE" id="PS50851"/>
    </source>
</evidence>
<dbReference type="Gene3D" id="2.30.30.40">
    <property type="entry name" value="SH3 Domains"/>
    <property type="match status" value="1"/>
</dbReference>
<dbReference type="CDD" id="cd00732">
    <property type="entry name" value="CheW"/>
    <property type="match status" value="1"/>
</dbReference>
<proteinExistence type="predicted"/>
<dbReference type="Proteomes" id="UP000075424">
    <property type="component" value="Unassembled WGS sequence"/>
</dbReference>
<feature type="domain" description="CheW-like" evidence="1">
    <location>
        <begin position="40"/>
        <end position="176"/>
    </location>
</feature>
<dbReference type="InterPro" id="IPR036061">
    <property type="entry name" value="CheW-like_dom_sf"/>
</dbReference>
<accession>A0A150M7K3</accession>
<dbReference type="GO" id="GO:0007165">
    <property type="term" value="P:signal transduction"/>
    <property type="evidence" value="ECO:0007669"/>
    <property type="project" value="InterPro"/>
</dbReference>
<dbReference type="PANTHER" id="PTHR22617:SF23">
    <property type="entry name" value="CHEMOTAXIS PROTEIN CHEW"/>
    <property type="match status" value="1"/>
</dbReference>
<dbReference type="InterPro" id="IPR002545">
    <property type="entry name" value="CheW-lke_dom"/>
</dbReference>
<dbReference type="AlphaFoldDB" id="A0A150M7K3"/>
<dbReference type="PROSITE" id="PS50851">
    <property type="entry name" value="CHEW"/>
    <property type="match status" value="1"/>
</dbReference>